<evidence type="ECO:0000313" key="2">
    <source>
        <dbReference type="WBParaSite" id="maker-PairedContig_3094-snap-gene-0.1-mRNA-1"/>
    </source>
</evidence>
<feature type="region of interest" description="Disordered" evidence="1">
    <location>
        <begin position="1"/>
        <end position="20"/>
    </location>
</feature>
<protein>
    <submittedName>
        <fullName evidence="2">Uncharacterized protein</fullName>
    </submittedName>
</protein>
<feature type="region of interest" description="Disordered" evidence="1">
    <location>
        <begin position="74"/>
        <end position="93"/>
    </location>
</feature>
<dbReference type="AlphaFoldDB" id="A0A1I8EM27"/>
<organism evidence="2">
    <name type="scientific">Wuchereria bancrofti</name>
    <dbReference type="NCBI Taxonomy" id="6293"/>
    <lineage>
        <taxon>Eukaryota</taxon>
        <taxon>Metazoa</taxon>
        <taxon>Ecdysozoa</taxon>
        <taxon>Nematoda</taxon>
        <taxon>Chromadorea</taxon>
        <taxon>Rhabditida</taxon>
        <taxon>Spirurina</taxon>
        <taxon>Spiruromorpha</taxon>
        <taxon>Filarioidea</taxon>
        <taxon>Onchocercidae</taxon>
        <taxon>Wuchereria</taxon>
    </lineage>
</organism>
<dbReference type="WBParaSite" id="maker-PairedContig_3094-snap-gene-0.1-mRNA-1">
    <property type="protein sequence ID" value="maker-PairedContig_3094-snap-gene-0.1-mRNA-1"/>
    <property type="gene ID" value="maker-PairedContig_3094-snap-gene-0.1"/>
</dbReference>
<accession>A0A1I8EM27</accession>
<sequence>SRVPSLISVTQESDDTKRFEKSTFADQSELEQQMQAKSIVIPISSNMLKSSSTNAPTIKAPLASKSSMTKKASSISDTLVKEEGSEAGQKKGTSIMIQSKDEENLTIQLNINLQVKNKDGKLSEKHSLKPERILVKGREVYRKKEKKECDQIFRNTFSMVEQFSLTVFTFSFFILFRLF</sequence>
<dbReference type="STRING" id="6293.A0A1I8EM27"/>
<proteinExistence type="predicted"/>
<reference evidence="2" key="1">
    <citation type="submission" date="2016-11" db="UniProtKB">
        <authorList>
            <consortium name="WormBaseParasite"/>
        </authorList>
    </citation>
    <scope>IDENTIFICATION</scope>
    <source>
        <strain evidence="2">pt0022</strain>
    </source>
</reference>
<name>A0A1I8EM27_WUCBA</name>
<evidence type="ECO:0000256" key="1">
    <source>
        <dbReference type="SAM" id="MobiDB-lite"/>
    </source>
</evidence>